<name>A0ABX1JJM3_9PSEU</name>
<dbReference type="Proteomes" id="UP000715441">
    <property type="component" value="Unassembled WGS sequence"/>
</dbReference>
<reference evidence="1 2" key="1">
    <citation type="submission" date="2020-04" db="EMBL/GenBank/DDBJ databases">
        <title>Novel species.</title>
        <authorList>
            <person name="Teo W.F.A."/>
            <person name="Lipun K."/>
            <person name="Srisuk N."/>
            <person name="Duangmal K."/>
        </authorList>
    </citation>
    <scope>NUCLEOTIDE SEQUENCE [LARGE SCALE GENOMIC DNA]</scope>
    <source>
        <strain evidence="1 2">K13G38</strain>
    </source>
</reference>
<evidence type="ECO:0000313" key="1">
    <source>
        <dbReference type="EMBL" id="NKQ58447.1"/>
    </source>
</evidence>
<proteinExistence type="predicted"/>
<dbReference type="RefSeq" id="WP_168522281.1">
    <property type="nucleotide sequence ID" value="NZ_JAAXLS010000056.1"/>
</dbReference>
<accession>A0ABX1JJM3</accession>
<keyword evidence="2" id="KW-1185">Reference proteome</keyword>
<sequence length="641" mass="70390">MSNHVSIGRGSGRRAALPPTGYAPAARVVDDTAACRVRFVPENPAQAPREFDFTGWPVNLPLRQAFATAFAERTRPGGRVRTSESAYKTFRTLRQFAEYLAGLVSPPTTAADLTSAHLDGWFHPQRQHAGGAIKLGELKTTLRKIAGTSKEFRAALARRNPPRANLTAKTSYSRSENRRILNAARADIRRAADRIRGNRDLLRRWRAGDMDTEPGDIYRRGELLDFVDRHLDVPRYASVSAAPKRWVSMLGAVEDHMTALHLSSVEVAAFAVLLIGLTGQNKSTILTAPAAHHRPDGYTGHPSTAIVKLDKPRRGARRHMDVPLTGVPTWVGSDPYTRGASSVGEQSRRVDLHSAFGVYMLLHELAAPARHVVGTDRLFVFWAGTGAGVGRGLRTTFDPRLPVAWAQRHDLPTDTALAQSAPDGQREQLQVTFGRLRLTYNELQQRPVAHTETTLANEYLARNRGNLVEYQQVVAAALAEQVTKASTRARLHTLSEADVVEARTHPARVAARHGMDTATLQRVLAGELDTVVGACVDHTNSPHTVSGQACRASFMLCLSCPCARALPTHLPLQVLVHDGLRQRKSAVTPLRWAQRFALPHAQLADLLDRAGPAAVADARHAATPEQRELAERFLRRELDLL</sequence>
<dbReference type="EMBL" id="JAAXLS010000056">
    <property type="protein sequence ID" value="NKQ58447.1"/>
    <property type="molecule type" value="Genomic_DNA"/>
</dbReference>
<gene>
    <name evidence="1" type="ORF">HFP15_36920</name>
</gene>
<evidence type="ECO:0008006" key="3">
    <source>
        <dbReference type="Google" id="ProtNLM"/>
    </source>
</evidence>
<protein>
    <recommendedName>
        <fullName evidence="3">Core-binding (CB) domain-containing protein</fullName>
    </recommendedName>
</protein>
<evidence type="ECO:0000313" key="2">
    <source>
        <dbReference type="Proteomes" id="UP000715441"/>
    </source>
</evidence>
<comment type="caution">
    <text evidence="1">The sequence shown here is derived from an EMBL/GenBank/DDBJ whole genome shotgun (WGS) entry which is preliminary data.</text>
</comment>
<organism evidence="1 2">
    <name type="scientific">Amycolatopsis acididurans</name>
    <dbReference type="NCBI Taxonomy" id="2724524"/>
    <lineage>
        <taxon>Bacteria</taxon>
        <taxon>Bacillati</taxon>
        <taxon>Actinomycetota</taxon>
        <taxon>Actinomycetes</taxon>
        <taxon>Pseudonocardiales</taxon>
        <taxon>Pseudonocardiaceae</taxon>
        <taxon>Amycolatopsis</taxon>
    </lineage>
</organism>